<name>A0A514Z800_9LACT</name>
<dbReference type="OrthoDB" id="9904903at2"/>
<evidence type="ECO:0000256" key="3">
    <source>
        <dbReference type="ARBA" id="ARBA00022729"/>
    </source>
</evidence>
<accession>A0A514Z800</accession>
<keyword evidence="5" id="KW-0472">Membrane</keyword>
<evidence type="ECO:0000256" key="4">
    <source>
        <dbReference type="ARBA" id="ARBA00023088"/>
    </source>
</evidence>
<evidence type="ECO:0000256" key="6">
    <source>
        <dbReference type="SAM" id="SignalP"/>
    </source>
</evidence>
<dbReference type="NCBIfam" id="TIGR01167">
    <property type="entry name" value="LPXTG_anchor"/>
    <property type="match status" value="1"/>
</dbReference>
<evidence type="ECO:0000256" key="2">
    <source>
        <dbReference type="ARBA" id="ARBA00022525"/>
    </source>
</evidence>
<evidence type="ECO:0000313" key="9">
    <source>
        <dbReference type="Proteomes" id="UP000315128"/>
    </source>
</evidence>
<feature type="signal peptide" evidence="6">
    <location>
        <begin position="1"/>
        <end position="23"/>
    </location>
</feature>
<dbReference type="Pfam" id="PF00746">
    <property type="entry name" value="Gram_pos_anchor"/>
    <property type="match status" value="1"/>
</dbReference>
<evidence type="ECO:0000256" key="5">
    <source>
        <dbReference type="SAM" id="Phobius"/>
    </source>
</evidence>
<keyword evidence="4" id="KW-0572">Peptidoglycan-anchor</keyword>
<dbReference type="AlphaFoldDB" id="A0A514Z800"/>
<feature type="transmembrane region" description="Helical" evidence="5">
    <location>
        <begin position="82"/>
        <end position="99"/>
    </location>
</feature>
<keyword evidence="2" id="KW-0964">Secreted</keyword>
<keyword evidence="5" id="KW-1133">Transmembrane helix</keyword>
<gene>
    <name evidence="8" type="ORF">FLP15_05575</name>
</gene>
<keyword evidence="3 6" id="KW-0732">Signal</keyword>
<feature type="chain" id="PRO_5038525763" evidence="6">
    <location>
        <begin position="24"/>
        <end position="116"/>
    </location>
</feature>
<keyword evidence="9" id="KW-1185">Reference proteome</keyword>
<evidence type="ECO:0000256" key="1">
    <source>
        <dbReference type="ARBA" id="ARBA00022512"/>
    </source>
</evidence>
<dbReference type="InterPro" id="IPR019931">
    <property type="entry name" value="LPXTG_anchor"/>
</dbReference>
<protein>
    <submittedName>
        <fullName evidence="8">LPXTG cell wall anchor domain-containing protein</fullName>
    </submittedName>
</protein>
<evidence type="ECO:0000259" key="7">
    <source>
        <dbReference type="Pfam" id="PF00746"/>
    </source>
</evidence>
<dbReference type="KEGG" id="lack:FLP15_05575"/>
<proteinExistence type="predicted"/>
<feature type="domain" description="Gram-positive cocci surface proteins LPxTG" evidence="7">
    <location>
        <begin position="69"/>
        <end position="103"/>
    </location>
</feature>
<reference evidence="8 9" key="1">
    <citation type="submission" date="2019-07" db="EMBL/GenBank/DDBJ databases">
        <title>Genome sequencing of KACC 19320.</title>
        <authorList>
            <person name="Heo J."/>
            <person name="Kim S.-J."/>
            <person name="Kim J.-S."/>
            <person name="Hong S.-B."/>
            <person name="Kwon S.-W."/>
        </authorList>
    </citation>
    <scope>NUCLEOTIDE SEQUENCE [LARGE SCALE GENOMIC DNA]</scope>
    <source>
        <strain evidence="8 9">KACC 19320</strain>
    </source>
</reference>
<dbReference type="EMBL" id="CP041356">
    <property type="protein sequence ID" value="QDK70718.1"/>
    <property type="molecule type" value="Genomic_DNA"/>
</dbReference>
<dbReference type="RefSeq" id="WP_142766305.1">
    <property type="nucleotide sequence ID" value="NZ_CP041356.1"/>
</dbReference>
<organism evidence="8 9">
    <name type="scientific">Lactococcus protaetiae</name>
    <dbReference type="NCBI Taxonomy" id="2592653"/>
    <lineage>
        <taxon>Bacteria</taxon>
        <taxon>Bacillati</taxon>
        <taxon>Bacillota</taxon>
        <taxon>Bacilli</taxon>
        <taxon>Lactobacillales</taxon>
        <taxon>Streptococcaceae</taxon>
        <taxon>Lactococcus</taxon>
    </lineage>
</organism>
<keyword evidence="5" id="KW-0812">Transmembrane</keyword>
<keyword evidence="1" id="KW-0134">Cell wall</keyword>
<dbReference type="Proteomes" id="UP000315128">
    <property type="component" value="Chromosome"/>
</dbReference>
<sequence length="116" mass="12620">MKSFLKFYIVAQLLFIVAPPTRADADIKSTESIVSVTFIANPNLPKPPAPGLPPNGNPVQGQIQASSLKGKLPKTGESQSNLIVLGFTIMLVALLLFISKKKKFNSYSQNTPKFFN</sequence>
<evidence type="ECO:0000313" key="8">
    <source>
        <dbReference type="EMBL" id="QDK70718.1"/>
    </source>
</evidence>